<dbReference type="EMBL" id="CAFAAA010000002">
    <property type="protein sequence ID" value="CAB4773200.1"/>
    <property type="molecule type" value="Genomic_DNA"/>
</dbReference>
<protein>
    <submittedName>
        <fullName evidence="1">Unannotated protein</fullName>
    </submittedName>
</protein>
<accession>A0A6J6VM99</accession>
<dbReference type="AlphaFoldDB" id="A0A6J6VM99"/>
<organism evidence="1">
    <name type="scientific">freshwater metagenome</name>
    <dbReference type="NCBI Taxonomy" id="449393"/>
    <lineage>
        <taxon>unclassified sequences</taxon>
        <taxon>metagenomes</taxon>
        <taxon>ecological metagenomes</taxon>
    </lineage>
</organism>
<evidence type="ECO:0000313" key="1">
    <source>
        <dbReference type="EMBL" id="CAB4773200.1"/>
    </source>
</evidence>
<sequence>MSNQVRSAPPSETANNQDVFLWALYILGGADRDIDVEAIYLKCFEMAPARLGWRTQPQIPDYKKTSKALQSVEATTHIGLIHRPHQYSRRLTIDGIKWVEAYKSILEKVYSKQAVAASTNTNTYERSRQAIKKSSSWEVFISDPTLLDISDLAALLRCTATSPQETWQSRILELKRAAEVLQDDELSNFATAVEMKIIRGGRK</sequence>
<gene>
    <name evidence="1" type="ORF">UFOPK2942_00205</name>
</gene>
<reference evidence="1" key="1">
    <citation type="submission" date="2020-05" db="EMBL/GenBank/DDBJ databases">
        <authorList>
            <person name="Chiriac C."/>
            <person name="Salcher M."/>
            <person name="Ghai R."/>
            <person name="Kavagutti S V."/>
        </authorList>
    </citation>
    <scope>NUCLEOTIDE SEQUENCE</scope>
</reference>
<name>A0A6J6VM99_9ZZZZ</name>
<proteinExistence type="predicted"/>